<keyword evidence="2" id="KW-1185">Reference proteome</keyword>
<dbReference type="EMBL" id="CAUYUJ010017188">
    <property type="protein sequence ID" value="CAK0872684.1"/>
    <property type="molecule type" value="Genomic_DNA"/>
</dbReference>
<protein>
    <submittedName>
        <fullName evidence="1">Uncharacterized protein</fullName>
    </submittedName>
</protein>
<comment type="caution">
    <text evidence="1">The sequence shown here is derived from an EMBL/GenBank/DDBJ whole genome shotgun (WGS) entry which is preliminary data.</text>
</comment>
<proteinExistence type="predicted"/>
<evidence type="ECO:0000313" key="1">
    <source>
        <dbReference type="EMBL" id="CAK0872684.1"/>
    </source>
</evidence>
<gene>
    <name evidence="1" type="ORF">PCOR1329_LOCUS58068</name>
</gene>
<dbReference type="Proteomes" id="UP001189429">
    <property type="component" value="Unassembled WGS sequence"/>
</dbReference>
<accession>A0ABN9VHI5</accession>
<sequence length="215" mass="22350">MDQEFSYGVSSRGISMRNTVGDPISTRHVCTRSFVRRPCISAASLEIGIRPPTGDRSAGGASSSDATPLYEPLDEDAVAEQGSLAESGPQRSAGSCCINTQGQAFNLCVGLVVCASAVLLALEADTGLLVRGGAARWDSLEADLGLLGATPEAQQRAEAGIKGGMAWEKQLGGDAADTLGAKQGLRLGTYAALEWLIVLSFSLEVAFRLCDRGKA</sequence>
<reference evidence="1" key="1">
    <citation type="submission" date="2023-10" db="EMBL/GenBank/DDBJ databases">
        <authorList>
            <person name="Chen Y."/>
            <person name="Shah S."/>
            <person name="Dougan E. K."/>
            <person name="Thang M."/>
            <person name="Chan C."/>
        </authorList>
    </citation>
    <scope>NUCLEOTIDE SEQUENCE [LARGE SCALE GENOMIC DNA]</scope>
</reference>
<feature type="non-terminal residue" evidence="1">
    <location>
        <position position="215"/>
    </location>
</feature>
<name>A0ABN9VHI5_9DINO</name>
<evidence type="ECO:0000313" key="2">
    <source>
        <dbReference type="Proteomes" id="UP001189429"/>
    </source>
</evidence>
<organism evidence="1 2">
    <name type="scientific">Prorocentrum cordatum</name>
    <dbReference type="NCBI Taxonomy" id="2364126"/>
    <lineage>
        <taxon>Eukaryota</taxon>
        <taxon>Sar</taxon>
        <taxon>Alveolata</taxon>
        <taxon>Dinophyceae</taxon>
        <taxon>Prorocentrales</taxon>
        <taxon>Prorocentraceae</taxon>
        <taxon>Prorocentrum</taxon>
    </lineage>
</organism>